<proteinExistence type="inferred from homology"/>
<dbReference type="Gene3D" id="3.40.50.1820">
    <property type="entry name" value="alpha/beta hydrolase"/>
    <property type="match status" value="1"/>
</dbReference>
<dbReference type="OrthoDB" id="408631at2759"/>
<dbReference type="PROSITE" id="PS00122">
    <property type="entry name" value="CARBOXYLESTERASE_B_1"/>
    <property type="match status" value="1"/>
</dbReference>
<dbReference type="Proteomes" id="UP000245884">
    <property type="component" value="Unassembled WGS sequence"/>
</dbReference>
<dbReference type="STRING" id="1569628.A0A316UNS8"/>
<feature type="domain" description="Carboxylesterase type B" evidence="4">
    <location>
        <begin position="185"/>
        <end position="675"/>
    </location>
</feature>
<dbReference type="EC" id="3.1.1.-" evidence="3"/>
<dbReference type="EMBL" id="KZ819670">
    <property type="protein sequence ID" value="PWN26920.1"/>
    <property type="molecule type" value="Genomic_DNA"/>
</dbReference>
<dbReference type="InterPro" id="IPR029058">
    <property type="entry name" value="AB_hydrolase_fold"/>
</dbReference>
<dbReference type="GO" id="GO:0016787">
    <property type="term" value="F:hydrolase activity"/>
    <property type="evidence" value="ECO:0007669"/>
    <property type="project" value="UniProtKB-KW"/>
</dbReference>
<dbReference type="Pfam" id="PF00135">
    <property type="entry name" value="COesterase"/>
    <property type="match status" value="1"/>
</dbReference>
<evidence type="ECO:0000259" key="4">
    <source>
        <dbReference type="Pfam" id="PF00135"/>
    </source>
</evidence>
<comment type="similarity">
    <text evidence="1 3">Belongs to the type-B carboxylesterase/lipase family.</text>
</comment>
<keyword evidence="6" id="KW-1185">Reference proteome</keyword>
<keyword evidence="2 3" id="KW-0378">Hydrolase</keyword>
<dbReference type="GeneID" id="37029219"/>
<reference evidence="5 6" key="1">
    <citation type="journal article" date="2018" name="Mol. Biol. Evol.">
        <title>Broad Genomic Sampling Reveals a Smut Pathogenic Ancestry of the Fungal Clade Ustilaginomycotina.</title>
        <authorList>
            <person name="Kijpornyongpan T."/>
            <person name="Mondo S.J."/>
            <person name="Barry K."/>
            <person name="Sandor L."/>
            <person name="Lee J."/>
            <person name="Lipzen A."/>
            <person name="Pangilinan J."/>
            <person name="LaButti K."/>
            <person name="Hainaut M."/>
            <person name="Henrissat B."/>
            <person name="Grigoriev I.V."/>
            <person name="Spatafora J.W."/>
            <person name="Aime M.C."/>
        </authorList>
    </citation>
    <scope>NUCLEOTIDE SEQUENCE [LARGE SCALE GENOMIC DNA]</scope>
    <source>
        <strain evidence="5 6">MCA 5214</strain>
    </source>
</reference>
<protein>
    <recommendedName>
        <fullName evidence="3">Carboxylic ester hydrolase</fullName>
        <ecNumber evidence="3">3.1.1.-</ecNumber>
    </recommendedName>
</protein>
<sequence length="688" mass="73761">MVQPITLLVLLLCALLAGTVDALGPLFGGFSGNDVPASTGIDLLYQNDLNWAQTSQHKSQLLLRTAQTFTAAKTSCDTLSEDLAEIADNDADLRKQFSYLIYRGTYASGQNFWVGNDGQSILKLASDGSWSIRESSNATVRYPVLCTQSAKRTFANETDTSDRWQVSVGSGPTFIGYRDGVSFRFGAIPYAQNTQRFTYSTPSTSKGVIDATAATRGKQCPQTSGTDSPWAEQCLVLNLFTPTLPGKTSSSKGRLRPVMVWIHGGGFNAGSGLDDTFDGGLVASRGDVVVININYRLGSLGFLATGNNIKGNFGFADIITALKWVKANVATFGGDPSKVTVAGQSAGAQLVELLIGAPDAAGLFQRAIIQSGRPADSHNTFKTIAAVKTQTDAVVKNVGCDTALDVDSCLRTVPTDRFLSGAKFSSPVVDGAFIRQSKYVLSGQGGSANRVPAIIGYMRDEKASLGYVPPATETDLNKTMRDAGIPIRDRQIVLARPAVFSTSSIQNTTVTVETNNGTVSRCGLSATAYSAINRKVLPKVWAYTQDQRAYQIPNYDPYAVCQPSAPGASAGNPSSYYFCHSGDLLPTFGTAGYMFHMNPRDNDDVTWVRNQIDQWTSFIRTGDPNPASAYTNARGYGAISGDYWPSVSGVNGAKMMSLGPRQRVVDLRQRREQCEAIGLPVDYIVRGG</sequence>
<name>A0A316UNS8_9BASI</name>
<evidence type="ECO:0000313" key="5">
    <source>
        <dbReference type="EMBL" id="PWN26920.1"/>
    </source>
</evidence>
<keyword evidence="3" id="KW-0732">Signal</keyword>
<gene>
    <name evidence="5" type="ORF">BDZ90DRAFT_241449</name>
</gene>
<feature type="signal peptide" evidence="3">
    <location>
        <begin position="1"/>
        <end position="22"/>
    </location>
</feature>
<dbReference type="InterPro" id="IPR002018">
    <property type="entry name" value="CarbesteraseB"/>
</dbReference>
<dbReference type="SUPFAM" id="SSF53474">
    <property type="entry name" value="alpha/beta-Hydrolases"/>
    <property type="match status" value="1"/>
</dbReference>
<evidence type="ECO:0000256" key="3">
    <source>
        <dbReference type="RuleBase" id="RU361235"/>
    </source>
</evidence>
<organism evidence="5 6">
    <name type="scientific">Jaminaea rosea</name>
    <dbReference type="NCBI Taxonomy" id="1569628"/>
    <lineage>
        <taxon>Eukaryota</taxon>
        <taxon>Fungi</taxon>
        <taxon>Dikarya</taxon>
        <taxon>Basidiomycota</taxon>
        <taxon>Ustilaginomycotina</taxon>
        <taxon>Exobasidiomycetes</taxon>
        <taxon>Microstromatales</taxon>
        <taxon>Microstromatales incertae sedis</taxon>
        <taxon>Jaminaea</taxon>
    </lineage>
</organism>
<feature type="chain" id="PRO_5016188986" description="Carboxylic ester hydrolase" evidence="3">
    <location>
        <begin position="23"/>
        <end position="688"/>
    </location>
</feature>
<dbReference type="RefSeq" id="XP_025361532.1">
    <property type="nucleotide sequence ID" value="XM_025507396.1"/>
</dbReference>
<evidence type="ECO:0000256" key="1">
    <source>
        <dbReference type="ARBA" id="ARBA00005964"/>
    </source>
</evidence>
<dbReference type="AlphaFoldDB" id="A0A316UNS8"/>
<evidence type="ECO:0000256" key="2">
    <source>
        <dbReference type="ARBA" id="ARBA00022801"/>
    </source>
</evidence>
<accession>A0A316UNS8</accession>
<dbReference type="InterPro" id="IPR050309">
    <property type="entry name" value="Type-B_Carboxylest/Lipase"/>
</dbReference>
<dbReference type="PANTHER" id="PTHR11559">
    <property type="entry name" value="CARBOXYLESTERASE"/>
    <property type="match status" value="1"/>
</dbReference>
<evidence type="ECO:0000313" key="6">
    <source>
        <dbReference type="Proteomes" id="UP000245884"/>
    </source>
</evidence>
<dbReference type="InterPro" id="IPR019826">
    <property type="entry name" value="Carboxylesterase_B_AS"/>
</dbReference>